<dbReference type="EMBL" id="JABTTY010000001">
    <property type="protein sequence ID" value="MBE7525392.1"/>
    <property type="molecule type" value="Genomic_DNA"/>
</dbReference>
<dbReference type="AlphaFoldDB" id="A0A928TS91"/>
<proteinExistence type="predicted"/>
<comment type="caution">
    <text evidence="2">The sequence shown here is derived from an EMBL/GenBank/DDBJ whole genome shotgun (WGS) entry which is preliminary data.</text>
</comment>
<evidence type="ECO:0000256" key="1">
    <source>
        <dbReference type="SAM" id="Phobius"/>
    </source>
</evidence>
<keyword evidence="1" id="KW-1133">Transmembrane helix</keyword>
<evidence type="ECO:0000313" key="3">
    <source>
        <dbReference type="Proteomes" id="UP000710385"/>
    </source>
</evidence>
<keyword evidence="1" id="KW-0472">Membrane</keyword>
<feature type="transmembrane region" description="Helical" evidence="1">
    <location>
        <begin position="27"/>
        <end position="46"/>
    </location>
</feature>
<protein>
    <recommendedName>
        <fullName evidence="4">Glycerophosphoryl diester phosphodiesterase membrane domain-containing protein</fullName>
    </recommendedName>
</protein>
<name>A0A928TS91_UNCKA</name>
<sequence length="250" mass="27432">MSKPFLGAGQLIKDTWQMFLKTWETTVRYAAWFILAGLLQVLYLFFPSKGDVNLYGALSVIGWVAGIAVTVWATIMLYQVCFALDAKQKVSKQTPRDAIKLFWPFLLVAVLAGLATLGATLLLVLPGVYVGVRVGFAQLSFIDKNKRGRTALADSWTLTKNRFWGVLWRQIAGAVVFGALMMIATFAALWLVGLVAGGGKYEALMNPDPQGTPAVAAIFSIIANIIQAAFIPLFFLYQVKLYKALRGAQE</sequence>
<feature type="transmembrane region" description="Helical" evidence="1">
    <location>
        <begin position="214"/>
        <end position="237"/>
    </location>
</feature>
<feature type="transmembrane region" description="Helical" evidence="1">
    <location>
        <begin position="171"/>
        <end position="194"/>
    </location>
</feature>
<accession>A0A928TS91</accession>
<evidence type="ECO:0000313" key="2">
    <source>
        <dbReference type="EMBL" id="MBE7525392.1"/>
    </source>
</evidence>
<feature type="transmembrane region" description="Helical" evidence="1">
    <location>
        <begin position="98"/>
        <end position="117"/>
    </location>
</feature>
<keyword evidence="1" id="KW-0812">Transmembrane</keyword>
<feature type="transmembrane region" description="Helical" evidence="1">
    <location>
        <begin position="52"/>
        <end position="78"/>
    </location>
</feature>
<gene>
    <name evidence="2" type="ORF">HS096_03335</name>
</gene>
<evidence type="ECO:0008006" key="4">
    <source>
        <dbReference type="Google" id="ProtNLM"/>
    </source>
</evidence>
<reference evidence="2" key="1">
    <citation type="submission" date="2020-05" db="EMBL/GenBank/DDBJ databases">
        <title>High-Quality Genomes of Partial-Nitritation/Anammox System by Hierarchical Clustering Based Hybrid Assembly.</title>
        <authorList>
            <person name="Liu L."/>
            <person name="Wang Y."/>
            <person name="Che Y."/>
            <person name="Chen Y."/>
            <person name="Xia Y."/>
            <person name="Luo R."/>
            <person name="Cheng S.H."/>
            <person name="Zheng C."/>
            <person name="Zhang T."/>
        </authorList>
    </citation>
    <scope>NUCLEOTIDE SEQUENCE</scope>
    <source>
        <strain evidence="2">H1_PAT1</strain>
    </source>
</reference>
<organism evidence="2 3">
    <name type="scientific">candidate division WWE3 bacterium</name>
    <dbReference type="NCBI Taxonomy" id="2053526"/>
    <lineage>
        <taxon>Bacteria</taxon>
        <taxon>Katanobacteria</taxon>
    </lineage>
</organism>
<dbReference type="Proteomes" id="UP000710385">
    <property type="component" value="Unassembled WGS sequence"/>
</dbReference>